<organism evidence="6 7">
    <name type="scientific">Schizopora paradoxa</name>
    <dbReference type="NCBI Taxonomy" id="27342"/>
    <lineage>
        <taxon>Eukaryota</taxon>
        <taxon>Fungi</taxon>
        <taxon>Dikarya</taxon>
        <taxon>Basidiomycota</taxon>
        <taxon>Agaricomycotina</taxon>
        <taxon>Agaricomycetes</taxon>
        <taxon>Hymenochaetales</taxon>
        <taxon>Schizoporaceae</taxon>
        <taxon>Schizopora</taxon>
    </lineage>
</organism>
<feature type="domain" description="CENP-V/GFA" evidence="5">
    <location>
        <begin position="6"/>
        <end position="125"/>
    </location>
</feature>
<dbReference type="EMBL" id="KQ085910">
    <property type="protein sequence ID" value="KLO16899.1"/>
    <property type="molecule type" value="Genomic_DNA"/>
</dbReference>
<dbReference type="AlphaFoldDB" id="A0A0H2RYW6"/>
<reference evidence="6 7" key="1">
    <citation type="submission" date="2015-04" db="EMBL/GenBank/DDBJ databases">
        <title>Complete genome sequence of Schizopora paradoxa KUC8140, a cosmopolitan wood degrader in East Asia.</title>
        <authorList>
            <consortium name="DOE Joint Genome Institute"/>
            <person name="Min B."/>
            <person name="Park H."/>
            <person name="Jang Y."/>
            <person name="Kim J.-J."/>
            <person name="Kim K.H."/>
            <person name="Pangilinan J."/>
            <person name="Lipzen A."/>
            <person name="Riley R."/>
            <person name="Grigoriev I.V."/>
            <person name="Spatafora J.W."/>
            <person name="Choi I.-G."/>
        </authorList>
    </citation>
    <scope>NUCLEOTIDE SEQUENCE [LARGE SCALE GENOMIC DNA]</scope>
    <source>
        <strain evidence="6 7">KUC8140</strain>
    </source>
</reference>
<sequence>MSTPPFHGSCLCGKITFEVNASPMIVSCCHCTNCKKYTGTVFTSNVIFPANSVKITKGEELVKSYRDDAQDSGNSIARVFCSDCSAPLYVTGCEFKTAESVFYSALDDFNVPGEAEKQPQIEFYSKDRTSWVRPLDGALQPETKPGRGEGDAKLDLSALVKEISSS</sequence>
<dbReference type="Proteomes" id="UP000053477">
    <property type="component" value="Unassembled WGS sequence"/>
</dbReference>
<keyword evidence="3" id="KW-0862">Zinc</keyword>
<dbReference type="SUPFAM" id="SSF51316">
    <property type="entry name" value="Mss4-like"/>
    <property type="match status" value="1"/>
</dbReference>
<keyword evidence="4" id="KW-0456">Lyase</keyword>
<dbReference type="InterPro" id="IPR011057">
    <property type="entry name" value="Mss4-like_sf"/>
</dbReference>
<dbReference type="STRING" id="27342.A0A0H2RYW6"/>
<evidence type="ECO:0000256" key="1">
    <source>
        <dbReference type="ARBA" id="ARBA00005495"/>
    </source>
</evidence>
<dbReference type="PROSITE" id="PS51891">
    <property type="entry name" value="CENP_V_GFA"/>
    <property type="match status" value="1"/>
</dbReference>
<evidence type="ECO:0000256" key="3">
    <source>
        <dbReference type="ARBA" id="ARBA00022833"/>
    </source>
</evidence>
<evidence type="ECO:0000256" key="4">
    <source>
        <dbReference type="ARBA" id="ARBA00023239"/>
    </source>
</evidence>
<accession>A0A0H2RYW6</accession>
<gene>
    <name evidence="6" type="ORF">SCHPADRAFT_901064</name>
</gene>
<keyword evidence="2" id="KW-0479">Metal-binding</keyword>
<dbReference type="PANTHER" id="PTHR33337">
    <property type="entry name" value="GFA DOMAIN-CONTAINING PROTEIN"/>
    <property type="match status" value="1"/>
</dbReference>
<comment type="similarity">
    <text evidence="1">Belongs to the Gfa family.</text>
</comment>
<dbReference type="InParanoid" id="A0A0H2RYW6"/>
<name>A0A0H2RYW6_9AGAM</name>
<protein>
    <recommendedName>
        <fullName evidence="5">CENP-V/GFA domain-containing protein</fullName>
    </recommendedName>
</protein>
<keyword evidence="7" id="KW-1185">Reference proteome</keyword>
<evidence type="ECO:0000256" key="2">
    <source>
        <dbReference type="ARBA" id="ARBA00022723"/>
    </source>
</evidence>
<dbReference type="GO" id="GO:0046872">
    <property type="term" value="F:metal ion binding"/>
    <property type="evidence" value="ECO:0007669"/>
    <property type="project" value="UniProtKB-KW"/>
</dbReference>
<dbReference type="GO" id="GO:0016846">
    <property type="term" value="F:carbon-sulfur lyase activity"/>
    <property type="evidence" value="ECO:0007669"/>
    <property type="project" value="InterPro"/>
</dbReference>
<dbReference type="OrthoDB" id="9985472at2759"/>
<proteinExistence type="inferred from homology"/>
<evidence type="ECO:0000313" key="6">
    <source>
        <dbReference type="EMBL" id="KLO16899.1"/>
    </source>
</evidence>
<dbReference type="InterPro" id="IPR006913">
    <property type="entry name" value="CENP-V/GFA"/>
</dbReference>
<dbReference type="Gene3D" id="3.90.1590.10">
    <property type="entry name" value="glutathione-dependent formaldehyde- activating enzyme (gfa)"/>
    <property type="match status" value="1"/>
</dbReference>
<evidence type="ECO:0000259" key="5">
    <source>
        <dbReference type="PROSITE" id="PS51891"/>
    </source>
</evidence>
<dbReference type="Pfam" id="PF04828">
    <property type="entry name" value="GFA"/>
    <property type="match status" value="1"/>
</dbReference>
<dbReference type="PANTHER" id="PTHR33337:SF40">
    <property type="entry name" value="CENP-V_GFA DOMAIN-CONTAINING PROTEIN-RELATED"/>
    <property type="match status" value="1"/>
</dbReference>
<evidence type="ECO:0000313" key="7">
    <source>
        <dbReference type="Proteomes" id="UP000053477"/>
    </source>
</evidence>